<evidence type="ECO:0000313" key="4">
    <source>
        <dbReference type="Proteomes" id="UP000503840"/>
    </source>
</evidence>
<dbReference type="GO" id="GO:0005829">
    <property type="term" value="C:cytosol"/>
    <property type="evidence" value="ECO:0007669"/>
    <property type="project" value="TreeGrafter"/>
</dbReference>
<dbReference type="GO" id="GO:0009244">
    <property type="term" value="P:lipopolysaccharide core region biosynthetic process"/>
    <property type="evidence" value="ECO:0007669"/>
    <property type="project" value="TreeGrafter"/>
</dbReference>
<gene>
    <name evidence="3" type="ORF">DSM101010T_14700</name>
</gene>
<accession>A0A7J0BIY6</accession>
<evidence type="ECO:0000256" key="1">
    <source>
        <dbReference type="ARBA" id="ARBA00022676"/>
    </source>
</evidence>
<dbReference type="SUPFAM" id="SSF53756">
    <property type="entry name" value="UDP-Glycosyltransferase/glycogen phosphorylase"/>
    <property type="match status" value="1"/>
</dbReference>
<reference evidence="3 4" key="1">
    <citation type="submission" date="2020-05" db="EMBL/GenBank/DDBJ databases">
        <title>Draft genome sequence of Desulfovibrio sp. strain HN2T.</title>
        <authorList>
            <person name="Ueno A."/>
            <person name="Tamazawa S."/>
            <person name="Tamamura S."/>
            <person name="Murakami T."/>
            <person name="Kiyama T."/>
            <person name="Inomata H."/>
            <person name="Amano Y."/>
            <person name="Miyakawa K."/>
            <person name="Tamaki H."/>
            <person name="Naganuma T."/>
            <person name="Kaneko K."/>
        </authorList>
    </citation>
    <scope>NUCLEOTIDE SEQUENCE [LARGE SCALE GENOMIC DNA]</scope>
    <source>
        <strain evidence="3 4">HN2</strain>
    </source>
</reference>
<keyword evidence="2 3" id="KW-0808">Transferase</keyword>
<dbReference type="InterPro" id="IPR051199">
    <property type="entry name" value="LPS_LOS_Heptosyltrfase"/>
</dbReference>
<keyword evidence="4" id="KW-1185">Reference proteome</keyword>
<name>A0A7J0BIY6_9BACT</name>
<dbReference type="Proteomes" id="UP000503840">
    <property type="component" value="Unassembled WGS sequence"/>
</dbReference>
<dbReference type="Pfam" id="PF01075">
    <property type="entry name" value="Glyco_transf_9"/>
    <property type="match status" value="1"/>
</dbReference>
<protein>
    <submittedName>
        <fullName evidence="3">Heptosyltransferase</fullName>
    </submittedName>
</protein>
<dbReference type="Gene3D" id="3.40.50.2000">
    <property type="entry name" value="Glycogen Phosphorylase B"/>
    <property type="match status" value="2"/>
</dbReference>
<dbReference type="CDD" id="cd03789">
    <property type="entry name" value="GT9_LPS_heptosyltransferase"/>
    <property type="match status" value="1"/>
</dbReference>
<dbReference type="InterPro" id="IPR002201">
    <property type="entry name" value="Glyco_trans_9"/>
</dbReference>
<evidence type="ECO:0000313" key="3">
    <source>
        <dbReference type="EMBL" id="GFM33105.1"/>
    </source>
</evidence>
<organism evidence="3 4">
    <name type="scientific">Desulfovibrio subterraneus</name>
    <dbReference type="NCBI Taxonomy" id="2718620"/>
    <lineage>
        <taxon>Bacteria</taxon>
        <taxon>Pseudomonadati</taxon>
        <taxon>Thermodesulfobacteriota</taxon>
        <taxon>Desulfovibrionia</taxon>
        <taxon>Desulfovibrionales</taxon>
        <taxon>Desulfovibrionaceae</taxon>
        <taxon>Desulfovibrio</taxon>
    </lineage>
</organism>
<keyword evidence="1" id="KW-0328">Glycosyltransferase</keyword>
<dbReference type="EMBL" id="BLVO01000013">
    <property type="protein sequence ID" value="GFM33105.1"/>
    <property type="molecule type" value="Genomic_DNA"/>
</dbReference>
<proteinExistence type="predicted"/>
<dbReference type="PANTHER" id="PTHR30160">
    <property type="entry name" value="TETRAACYLDISACCHARIDE 4'-KINASE-RELATED"/>
    <property type="match status" value="1"/>
</dbReference>
<dbReference type="AlphaFoldDB" id="A0A7J0BIY6"/>
<dbReference type="GO" id="GO:0008713">
    <property type="term" value="F:ADP-heptose-lipopolysaccharide heptosyltransferase activity"/>
    <property type="evidence" value="ECO:0007669"/>
    <property type="project" value="TreeGrafter"/>
</dbReference>
<comment type="caution">
    <text evidence="3">The sequence shown here is derived from an EMBL/GenBank/DDBJ whole genome shotgun (WGS) entry which is preliminary data.</text>
</comment>
<evidence type="ECO:0000256" key="2">
    <source>
        <dbReference type="ARBA" id="ARBA00022679"/>
    </source>
</evidence>
<sequence length="360" mass="40281">MHSAPPVSSAEVSLIDINPADVRRILVCQLRQIGDVLLATASLALLKRRFPRAEIHVLTEKKCLPMLENNPDVSKVWAIDKKQLTNLLKEMAFYWTVARQGYDIVIDFQQLPRCRWVVGLSAAPVRLSYTPEWYNRWLFTHTVTPLDGYSAMAKASVLRPLGIEWNGERPRLYLTEAEKDFAAGYLARYGVTAEHRLITVDPTHRRATRRWPARHYGELIAKAVEAQPDLRFLVLYGPGELEEAKAVLDACPCPEAVILPDEIISLREMAACIERAVLHIGNCSSPRHMAVALGVPTFIVLGATSPAWTFPSPEHSQVFLGKECQPCNKNTCDIGYACLEGLSPDVVWQAMQAHMNECGL</sequence>